<dbReference type="EMBL" id="ADBV01014408">
    <property type="protein sequence ID" value="EJW73257.1"/>
    <property type="molecule type" value="Genomic_DNA"/>
</dbReference>
<dbReference type="PROSITE" id="PS50092">
    <property type="entry name" value="TSP1"/>
    <property type="match status" value="4"/>
</dbReference>
<evidence type="ECO:0000313" key="4">
    <source>
        <dbReference type="Proteomes" id="UP000004810"/>
    </source>
</evidence>
<gene>
    <name evidence="3" type="ORF">WUBG_15833</name>
</gene>
<reference evidence="4" key="1">
    <citation type="submission" date="2012-08" db="EMBL/GenBank/DDBJ databases">
        <title>The Genome Sequence of Wuchereria bancrofti.</title>
        <authorList>
            <person name="Nutman T.B."/>
            <person name="Fink D.L."/>
            <person name="Russ C."/>
            <person name="Young S."/>
            <person name="Zeng Q."/>
            <person name="Koehrsen M."/>
            <person name="Alvarado L."/>
            <person name="Berlin A."/>
            <person name="Chapman S.B."/>
            <person name="Chen Z."/>
            <person name="Freedman E."/>
            <person name="Gellesch M."/>
            <person name="Goldberg J."/>
            <person name="Griggs A."/>
            <person name="Gujja S."/>
            <person name="Heilman E.R."/>
            <person name="Heiman D."/>
            <person name="Hepburn T."/>
            <person name="Howarth C."/>
            <person name="Jen D."/>
            <person name="Larson L."/>
            <person name="Lewis B."/>
            <person name="Mehta T."/>
            <person name="Park D."/>
            <person name="Pearson M."/>
            <person name="Roberts A."/>
            <person name="Saif S."/>
            <person name="Shea T."/>
            <person name="Shenoy N."/>
            <person name="Sisk P."/>
            <person name="Stolte C."/>
            <person name="Sykes S."/>
            <person name="Walk T."/>
            <person name="White J."/>
            <person name="Yandava C."/>
            <person name="Haas B."/>
            <person name="Henn M.R."/>
            <person name="Nusbaum C."/>
            <person name="Birren B."/>
        </authorList>
    </citation>
    <scope>NUCLEOTIDE SEQUENCE [LARGE SCALE GENOMIC DNA]</scope>
    <source>
        <strain evidence="4">NA</strain>
    </source>
</reference>
<keyword evidence="2" id="KW-1015">Disulfide bond</keyword>
<comment type="caution">
    <text evidence="3">The sequence shown here is derived from an EMBL/GenBank/DDBJ whole genome shotgun (WGS) entry which is preliminary data.</text>
</comment>
<sequence>DCSNGGTLLQLWSDWSDWLPCSASCGEGIQIRVRKCIAGNCPKLDSAIDQRRCVLRPCPEWTSWSDWSDCLTCERKEVRHRERHCRIGLIRAGAEEHECPGGAKEIETCDISCEISALTSDKKSRRKVNTSDHIVEVINSELKALAIWEQWQEWQPCSRTCGAGTRIRKGTCQSGINEKDCSNGGTLLQLWSDWSDWLPCSASCGEGIQIRVRKCIAGSLF</sequence>
<dbReference type="SMART" id="SM00209">
    <property type="entry name" value="TSP1"/>
    <property type="match status" value="4"/>
</dbReference>
<feature type="non-terminal residue" evidence="3">
    <location>
        <position position="1"/>
    </location>
</feature>
<dbReference type="InterPro" id="IPR052065">
    <property type="entry name" value="Compl_asym_regulator"/>
</dbReference>
<dbReference type="AlphaFoldDB" id="J9E8E8"/>
<dbReference type="SUPFAM" id="SSF82895">
    <property type="entry name" value="TSP-1 type 1 repeat"/>
    <property type="match status" value="4"/>
</dbReference>
<evidence type="ECO:0000256" key="1">
    <source>
        <dbReference type="ARBA" id="ARBA00022737"/>
    </source>
</evidence>
<protein>
    <submittedName>
        <fullName evidence="3">Thrombospondin type 1 domain-containing protein</fullName>
    </submittedName>
</protein>
<name>J9E8E8_WUCBA</name>
<dbReference type="InterPro" id="IPR036383">
    <property type="entry name" value="TSP1_rpt_sf"/>
</dbReference>
<evidence type="ECO:0000256" key="2">
    <source>
        <dbReference type="ARBA" id="ARBA00023157"/>
    </source>
</evidence>
<dbReference type="Proteomes" id="UP000004810">
    <property type="component" value="Unassembled WGS sequence"/>
</dbReference>
<dbReference type="Gene3D" id="2.20.100.10">
    <property type="entry name" value="Thrombospondin type-1 (TSP1) repeat"/>
    <property type="match status" value="4"/>
</dbReference>
<dbReference type="Pfam" id="PF00090">
    <property type="entry name" value="TSP_1"/>
    <property type="match status" value="4"/>
</dbReference>
<dbReference type="InterPro" id="IPR000884">
    <property type="entry name" value="TSP1_rpt"/>
</dbReference>
<accession>J9E8E8</accession>
<organism evidence="3 4">
    <name type="scientific">Wuchereria bancrofti</name>
    <dbReference type="NCBI Taxonomy" id="6293"/>
    <lineage>
        <taxon>Eukaryota</taxon>
        <taxon>Metazoa</taxon>
        <taxon>Ecdysozoa</taxon>
        <taxon>Nematoda</taxon>
        <taxon>Chromadorea</taxon>
        <taxon>Rhabditida</taxon>
        <taxon>Spirurina</taxon>
        <taxon>Spiruromorpha</taxon>
        <taxon>Filarioidea</taxon>
        <taxon>Onchocercidae</taxon>
        <taxon>Wuchereria</taxon>
    </lineage>
</organism>
<dbReference type="PANTHER" id="PTHR22906">
    <property type="entry name" value="PROPERDIN"/>
    <property type="match status" value="1"/>
</dbReference>
<keyword evidence="1" id="KW-0677">Repeat</keyword>
<proteinExistence type="predicted"/>
<evidence type="ECO:0000313" key="3">
    <source>
        <dbReference type="EMBL" id="EJW73257.1"/>
    </source>
</evidence>
<dbReference type="PANTHER" id="PTHR22906:SF21">
    <property type="entry name" value="SEMA DOMAIN-CONTAINING PROTEIN"/>
    <property type="match status" value="1"/>
</dbReference>